<organism evidence="1 2">
    <name type="scientific">Artomyces pyxidatus</name>
    <dbReference type="NCBI Taxonomy" id="48021"/>
    <lineage>
        <taxon>Eukaryota</taxon>
        <taxon>Fungi</taxon>
        <taxon>Dikarya</taxon>
        <taxon>Basidiomycota</taxon>
        <taxon>Agaricomycotina</taxon>
        <taxon>Agaricomycetes</taxon>
        <taxon>Russulales</taxon>
        <taxon>Auriscalpiaceae</taxon>
        <taxon>Artomyces</taxon>
    </lineage>
</organism>
<comment type="caution">
    <text evidence="1">The sequence shown here is derived from an EMBL/GenBank/DDBJ whole genome shotgun (WGS) entry which is preliminary data.</text>
</comment>
<evidence type="ECO:0000313" key="2">
    <source>
        <dbReference type="Proteomes" id="UP000814140"/>
    </source>
</evidence>
<proteinExistence type="predicted"/>
<gene>
    <name evidence="1" type="ORF">BV25DRAFT_1824199</name>
</gene>
<evidence type="ECO:0000313" key="1">
    <source>
        <dbReference type="EMBL" id="KAI0063634.1"/>
    </source>
</evidence>
<dbReference type="EMBL" id="MU277202">
    <property type="protein sequence ID" value="KAI0063634.1"/>
    <property type="molecule type" value="Genomic_DNA"/>
</dbReference>
<reference evidence="1" key="1">
    <citation type="submission" date="2021-03" db="EMBL/GenBank/DDBJ databases">
        <authorList>
            <consortium name="DOE Joint Genome Institute"/>
            <person name="Ahrendt S."/>
            <person name="Looney B.P."/>
            <person name="Miyauchi S."/>
            <person name="Morin E."/>
            <person name="Drula E."/>
            <person name="Courty P.E."/>
            <person name="Chicoki N."/>
            <person name="Fauchery L."/>
            <person name="Kohler A."/>
            <person name="Kuo A."/>
            <person name="Labutti K."/>
            <person name="Pangilinan J."/>
            <person name="Lipzen A."/>
            <person name="Riley R."/>
            <person name="Andreopoulos W."/>
            <person name="He G."/>
            <person name="Johnson J."/>
            <person name="Barry K.W."/>
            <person name="Grigoriev I.V."/>
            <person name="Nagy L."/>
            <person name="Hibbett D."/>
            <person name="Henrissat B."/>
            <person name="Matheny P.B."/>
            <person name="Labbe J."/>
            <person name="Martin F."/>
        </authorList>
    </citation>
    <scope>NUCLEOTIDE SEQUENCE</scope>
    <source>
        <strain evidence="1">HHB10654</strain>
    </source>
</reference>
<keyword evidence="2" id="KW-1185">Reference proteome</keyword>
<dbReference type="Proteomes" id="UP000814140">
    <property type="component" value="Unassembled WGS sequence"/>
</dbReference>
<protein>
    <submittedName>
        <fullName evidence="1">PC4-domain-containing protein</fullName>
    </submittedName>
</protein>
<sequence>MAKRKAALYDEHDDSHDEDSVPLAGSSKKAPAQLAKRSKVKKDAGDAKTTKAKAKDSNEESSGGAPMIRVNHDGDKYLDLGKKKRVTVRTFKGMPLIDIREYWGDEGDEKPGKKGISLSPEQWKVLVECAEDISNLLPKAK</sequence>
<accession>A0ACB8T4E6</accession>
<name>A0ACB8T4E6_9AGAM</name>
<reference evidence="1" key="2">
    <citation type="journal article" date="2022" name="New Phytol.">
        <title>Evolutionary transition to the ectomycorrhizal habit in the genomes of a hyperdiverse lineage of mushroom-forming fungi.</title>
        <authorList>
            <person name="Looney B."/>
            <person name="Miyauchi S."/>
            <person name="Morin E."/>
            <person name="Drula E."/>
            <person name="Courty P.E."/>
            <person name="Kohler A."/>
            <person name="Kuo A."/>
            <person name="LaButti K."/>
            <person name="Pangilinan J."/>
            <person name="Lipzen A."/>
            <person name="Riley R."/>
            <person name="Andreopoulos W."/>
            <person name="He G."/>
            <person name="Johnson J."/>
            <person name="Nolan M."/>
            <person name="Tritt A."/>
            <person name="Barry K.W."/>
            <person name="Grigoriev I.V."/>
            <person name="Nagy L.G."/>
            <person name="Hibbett D."/>
            <person name="Henrissat B."/>
            <person name="Matheny P.B."/>
            <person name="Labbe J."/>
            <person name="Martin F.M."/>
        </authorList>
    </citation>
    <scope>NUCLEOTIDE SEQUENCE</scope>
    <source>
        <strain evidence="1">HHB10654</strain>
    </source>
</reference>